<feature type="compositionally biased region" description="Polar residues" evidence="1">
    <location>
        <begin position="391"/>
        <end position="403"/>
    </location>
</feature>
<organism evidence="2 3">
    <name type="scientific">Stieleria varia</name>
    <dbReference type="NCBI Taxonomy" id="2528005"/>
    <lineage>
        <taxon>Bacteria</taxon>
        <taxon>Pseudomonadati</taxon>
        <taxon>Planctomycetota</taxon>
        <taxon>Planctomycetia</taxon>
        <taxon>Pirellulales</taxon>
        <taxon>Pirellulaceae</taxon>
        <taxon>Stieleria</taxon>
    </lineage>
</organism>
<gene>
    <name evidence="2" type="ORF">Pla52n_50300</name>
</gene>
<feature type="compositionally biased region" description="Low complexity" evidence="1">
    <location>
        <begin position="320"/>
        <end position="332"/>
    </location>
</feature>
<dbReference type="EMBL" id="SJPN01000006">
    <property type="protein sequence ID" value="TWT98516.1"/>
    <property type="molecule type" value="Genomic_DNA"/>
</dbReference>
<comment type="caution">
    <text evidence="2">The sequence shown here is derived from an EMBL/GenBank/DDBJ whole genome shotgun (WGS) entry which is preliminary data.</text>
</comment>
<evidence type="ECO:0000313" key="2">
    <source>
        <dbReference type="EMBL" id="TWT98516.1"/>
    </source>
</evidence>
<proteinExistence type="predicted"/>
<protein>
    <submittedName>
        <fullName evidence="2">Uncharacterized protein</fullName>
    </submittedName>
</protein>
<feature type="region of interest" description="Disordered" evidence="1">
    <location>
        <begin position="534"/>
        <end position="565"/>
    </location>
</feature>
<evidence type="ECO:0000313" key="3">
    <source>
        <dbReference type="Proteomes" id="UP000320176"/>
    </source>
</evidence>
<dbReference type="Proteomes" id="UP000320176">
    <property type="component" value="Unassembled WGS sequence"/>
</dbReference>
<dbReference type="AlphaFoldDB" id="A0A5C6AGI8"/>
<feature type="region of interest" description="Disordered" evidence="1">
    <location>
        <begin position="306"/>
        <end position="468"/>
    </location>
</feature>
<dbReference type="RefSeq" id="WP_231742297.1">
    <property type="nucleotide sequence ID" value="NZ_CP151726.1"/>
</dbReference>
<name>A0A5C6AGI8_9BACT</name>
<sequence>MRLTLRTLLAYLDNTLDAEHAESIRVKLTESGFATQLVQRIRASLANAQLSAPPPDSVNPISEANLMSEYLDSTLSPEQIAEIERACLESEPHLAEAASCHQILTMALGQPAEVSDDLRSRIYEIGTTKADRGSTSMNFSGLNVPAPGEPLPGVGTSTPPFSGPPVAGPPPVVQHSEPSQDAIPTIDLPPESDFDSGADEARVPVQPVGAGDSGVFDAVTRMRQTEAMQEEQGKNGQAIAGSRTRQQIERSDLFSDSVRPSRITPWLVSLALAGVLLFAIVQIFNPLLRGDAVAVNDEEKLSESVGIPAAVPPPTKDEVVVPPDAAPPMVEVGTPGRNLDRSKSEPVSAANLPAPSPDDDATTDVATNDEPPTRAEMSDSDAGLPTEETPDSTGTANPTTSVEPTERAETDMQPDPTTPADPDIAETSETGMQPAPAVESVASNPPDASAIEEPKQPQPPAAATPSIGTLLDKNSLVIVPPAKNAGESDWKQLPGDSPVPVDTTIWCAPEFRAEIQTDSGYQVHLIGPVNVMWQNEQPDSDQPNSDQPNSDQPNSDQPNSDQPSAELNLLSGRFTVQSTASDVVLPLDVAGEVVTVTMPVEGTKLGVDVRFVREPGADPLKAENHKRIVSLIAANQAVQLATPNGDVDLPAGSKWLSMESEPARVAELDLPPTWMDPEIEQPGSLDAEAKDALLDLLRDRPLMPALREALPFRRSEVGALAAKTMLCLGAADVYFGVDGIFSQPKQRTFWDSHFQAVKRMVDQSVESAQTVQDAITRMDAAESNTLFKLLTGFSQPELVEGKDIQLVDWLDATSMSVRVLAIENLRQITGTTLYFRAEEDNAVRRVSVIKKWTARQRKGDIRWQTQ</sequence>
<feature type="compositionally biased region" description="Low complexity" evidence="1">
    <location>
        <begin position="411"/>
        <end position="427"/>
    </location>
</feature>
<keyword evidence="3" id="KW-1185">Reference proteome</keyword>
<accession>A0A5C6AGI8</accession>
<reference evidence="2 3" key="1">
    <citation type="submission" date="2019-02" db="EMBL/GenBank/DDBJ databases">
        <title>Deep-cultivation of Planctomycetes and their phenomic and genomic characterization uncovers novel biology.</title>
        <authorList>
            <person name="Wiegand S."/>
            <person name="Jogler M."/>
            <person name="Boedeker C."/>
            <person name="Pinto D."/>
            <person name="Vollmers J."/>
            <person name="Rivas-Marin E."/>
            <person name="Kohn T."/>
            <person name="Peeters S.H."/>
            <person name="Heuer A."/>
            <person name="Rast P."/>
            <person name="Oberbeckmann S."/>
            <person name="Bunk B."/>
            <person name="Jeske O."/>
            <person name="Meyerdierks A."/>
            <person name="Storesund J.E."/>
            <person name="Kallscheuer N."/>
            <person name="Luecker S."/>
            <person name="Lage O.M."/>
            <person name="Pohl T."/>
            <person name="Merkel B.J."/>
            <person name="Hornburger P."/>
            <person name="Mueller R.-W."/>
            <person name="Bruemmer F."/>
            <person name="Labrenz M."/>
            <person name="Spormann A.M."/>
            <person name="Op Den Camp H."/>
            <person name="Overmann J."/>
            <person name="Amann R."/>
            <person name="Jetten M.S.M."/>
            <person name="Mascher T."/>
            <person name="Medema M.H."/>
            <person name="Devos D.P."/>
            <person name="Kaster A.-K."/>
            <person name="Ovreas L."/>
            <person name="Rohde M."/>
            <person name="Galperin M.Y."/>
            <person name="Jogler C."/>
        </authorList>
    </citation>
    <scope>NUCLEOTIDE SEQUENCE [LARGE SCALE GENOMIC DNA]</scope>
    <source>
        <strain evidence="2 3">Pla52n</strain>
    </source>
</reference>
<feature type="region of interest" description="Disordered" evidence="1">
    <location>
        <begin position="146"/>
        <end position="199"/>
    </location>
</feature>
<feature type="compositionally biased region" description="Pro residues" evidence="1">
    <location>
        <begin position="161"/>
        <end position="172"/>
    </location>
</feature>
<evidence type="ECO:0000256" key="1">
    <source>
        <dbReference type="SAM" id="MobiDB-lite"/>
    </source>
</evidence>